<dbReference type="SUPFAM" id="SSF63829">
    <property type="entry name" value="Calcium-dependent phosphotriesterase"/>
    <property type="match status" value="1"/>
</dbReference>
<name>A0A382I0F5_9ZZZZ</name>
<gene>
    <name evidence="3" type="ORF">METZ01_LOCUS245035</name>
</gene>
<dbReference type="PANTHER" id="PTHR47572:SF4">
    <property type="entry name" value="LACTONASE DRP35"/>
    <property type="match status" value="1"/>
</dbReference>
<protein>
    <recommendedName>
        <fullName evidence="2">SMP-30/Gluconolactonase/LRE-like region domain-containing protein</fullName>
    </recommendedName>
</protein>
<dbReference type="AlphaFoldDB" id="A0A382I0F5"/>
<evidence type="ECO:0000256" key="1">
    <source>
        <dbReference type="ARBA" id="ARBA00022801"/>
    </source>
</evidence>
<dbReference type="Gene3D" id="2.120.10.30">
    <property type="entry name" value="TolB, C-terminal domain"/>
    <property type="match status" value="1"/>
</dbReference>
<keyword evidence="1" id="KW-0378">Hydrolase</keyword>
<dbReference type="GO" id="GO:0016787">
    <property type="term" value="F:hydrolase activity"/>
    <property type="evidence" value="ECO:0007669"/>
    <property type="project" value="UniProtKB-KW"/>
</dbReference>
<evidence type="ECO:0000313" key="3">
    <source>
        <dbReference type="EMBL" id="SVB92181.1"/>
    </source>
</evidence>
<proteinExistence type="predicted"/>
<accession>A0A382I0F5</accession>
<dbReference type="InterPro" id="IPR051262">
    <property type="entry name" value="SMP-30/CGR1_Lactonase"/>
</dbReference>
<organism evidence="3">
    <name type="scientific">marine metagenome</name>
    <dbReference type="NCBI Taxonomy" id="408172"/>
    <lineage>
        <taxon>unclassified sequences</taxon>
        <taxon>metagenomes</taxon>
        <taxon>ecological metagenomes</taxon>
    </lineage>
</organism>
<feature type="domain" description="SMP-30/Gluconolactonase/LRE-like region" evidence="2">
    <location>
        <begin position="149"/>
        <end position="260"/>
    </location>
</feature>
<dbReference type="Pfam" id="PF08450">
    <property type="entry name" value="SGL"/>
    <property type="match status" value="1"/>
</dbReference>
<evidence type="ECO:0000259" key="2">
    <source>
        <dbReference type="Pfam" id="PF08450"/>
    </source>
</evidence>
<reference evidence="3" key="1">
    <citation type="submission" date="2018-05" db="EMBL/GenBank/DDBJ databases">
        <authorList>
            <person name="Lanie J.A."/>
            <person name="Ng W.-L."/>
            <person name="Kazmierczak K.M."/>
            <person name="Andrzejewski T.M."/>
            <person name="Davidsen T.M."/>
            <person name="Wayne K.J."/>
            <person name="Tettelin H."/>
            <person name="Glass J.I."/>
            <person name="Rusch D."/>
            <person name="Podicherti R."/>
            <person name="Tsui H.-C.T."/>
            <person name="Winkler M.E."/>
        </authorList>
    </citation>
    <scope>NUCLEOTIDE SEQUENCE</scope>
</reference>
<dbReference type="Pfam" id="PF20067">
    <property type="entry name" value="SSL_N"/>
    <property type="match status" value="1"/>
</dbReference>
<dbReference type="EMBL" id="UINC01063983">
    <property type="protein sequence ID" value="SVB92181.1"/>
    <property type="molecule type" value="Genomic_DNA"/>
</dbReference>
<dbReference type="PANTHER" id="PTHR47572">
    <property type="entry name" value="LIPOPROTEIN-RELATED"/>
    <property type="match status" value="1"/>
</dbReference>
<sequence length="279" mass="31012">MKSILDSNKATVYFDGIFSEPRLQHPEGVAIDNNGFVCCGTENGEIMRIEKDKSNIECLATSGGFILGIAIDSQNNIFACEMKEAALYKYDSVTKSFNEFAKGPKIPNYPVVDENRNCIYVSDSFGFNEKGIGVYKFDLTSGEGGPCSEELFNFANGMCLSPKGDYLYIVESFHPCVSRLPINDDGSFGKKEIFTEDIAIVPDGLTFDNENNLFISCYEPSRIYMADSKGNTKLLIEDKHCTTMAHPTNIVISKDGNTMYTANLGRWHITEIDISSLYK</sequence>
<dbReference type="InterPro" id="IPR013658">
    <property type="entry name" value="SGL"/>
</dbReference>
<dbReference type="InterPro" id="IPR011042">
    <property type="entry name" value="6-blade_b-propeller_TolB-like"/>
</dbReference>